<sequence length="64" mass="6853">MNGPKREGNYPDRGLECQEAVSGKLVEALDEAEAAGWDRIEAAKAIVEAAIAIHMGERGTDPDE</sequence>
<comment type="caution">
    <text evidence="1">The sequence shown here is derived from an EMBL/GenBank/DDBJ whole genome shotgun (WGS) entry which is preliminary data.</text>
</comment>
<keyword evidence="2" id="KW-1185">Reference proteome</keyword>
<dbReference type="RefSeq" id="WP_094543714.1">
    <property type="nucleotide sequence ID" value="NZ_JBHEEM010000011.1"/>
</dbReference>
<gene>
    <name evidence="1" type="ORF">CEV34_2698</name>
</gene>
<proteinExistence type="predicted"/>
<dbReference type="EMBL" id="NNRM01000021">
    <property type="protein sequence ID" value="OYR25847.1"/>
    <property type="molecule type" value="Genomic_DNA"/>
</dbReference>
<dbReference type="AlphaFoldDB" id="A0A256GFC1"/>
<evidence type="ECO:0000313" key="1">
    <source>
        <dbReference type="EMBL" id="OYR25847.1"/>
    </source>
</evidence>
<name>A0A256GFC1_9HYPH</name>
<accession>A0A256GFC1</accession>
<protein>
    <submittedName>
        <fullName evidence="1">Uncharacterized protein</fullName>
    </submittedName>
</protein>
<evidence type="ECO:0000313" key="2">
    <source>
        <dbReference type="Proteomes" id="UP000216188"/>
    </source>
</evidence>
<organism evidence="1 2">
    <name type="scientific">Brucella pseudogrignonensis</name>
    <dbReference type="NCBI Taxonomy" id="419475"/>
    <lineage>
        <taxon>Bacteria</taxon>
        <taxon>Pseudomonadati</taxon>
        <taxon>Pseudomonadota</taxon>
        <taxon>Alphaproteobacteria</taxon>
        <taxon>Hyphomicrobiales</taxon>
        <taxon>Brucellaceae</taxon>
        <taxon>Brucella/Ochrobactrum group</taxon>
        <taxon>Brucella</taxon>
    </lineage>
</organism>
<dbReference type="Proteomes" id="UP000216188">
    <property type="component" value="Unassembled WGS sequence"/>
</dbReference>
<reference evidence="1 2" key="1">
    <citation type="submission" date="2017-07" db="EMBL/GenBank/DDBJ databases">
        <title>Phylogenetic study on the rhizospheric bacterium Ochrobactrum sp. A44.</title>
        <authorList>
            <person name="Krzyzanowska D.M."/>
            <person name="Ossowicki A."/>
            <person name="Rajewska M."/>
            <person name="Maciag T."/>
            <person name="Kaczynski Z."/>
            <person name="Czerwicka M."/>
            <person name="Jafra S."/>
        </authorList>
    </citation>
    <scope>NUCLEOTIDE SEQUENCE [LARGE SCALE GENOMIC DNA]</scope>
    <source>
        <strain evidence="1 2">CCUG 30717</strain>
    </source>
</reference>